<evidence type="ECO:0000313" key="2">
    <source>
        <dbReference type="Proteomes" id="UP000013070"/>
    </source>
</evidence>
<dbReference type="Proteomes" id="UP000013070">
    <property type="component" value="Unassembled WGS sequence"/>
</dbReference>
<dbReference type="HOGENOM" id="CLU_1933473_0_0_6"/>
<dbReference type="PATRIC" id="fig|1217710.3.peg.555"/>
<proteinExistence type="predicted"/>
<dbReference type="RefSeq" id="WP_004780836.1">
    <property type="nucleotide sequence ID" value="NZ_KB849398.1"/>
</dbReference>
<organism evidence="1 2">
    <name type="scientific">Acinetobacter variabilis</name>
    <dbReference type="NCBI Taxonomy" id="70346"/>
    <lineage>
        <taxon>Bacteria</taxon>
        <taxon>Pseudomonadati</taxon>
        <taxon>Pseudomonadota</taxon>
        <taxon>Gammaproteobacteria</taxon>
        <taxon>Moraxellales</taxon>
        <taxon>Moraxellaceae</taxon>
        <taxon>Acinetobacter</taxon>
    </lineage>
</organism>
<name>N8WZL5_9GAMM</name>
<dbReference type="EMBL" id="APPE01000031">
    <property type="protein sequence ID" value="ENV00355.1"/>
    <property type="molecule type" value="Genomic_DNA"/>
</dbReference>
<gene>
    <name evidence="1" type="ORF">F969_00586</name>
</gene>
<sequence>MDKMLWGDKPHSRFAVLDSVSPLEALKNSRAAMGLIAEKSNLTKTIEIMKWTKRAAALLGSIIEITHPALEVLKGIAQGLHDQEGLFSLWAMMDTNLLRLNDDKAFNDKAGNIAHQAINRWAELELKEDV</sequence>
<accession>N8WZL5</accession>
<reference evidence="1 2" key="1">
    <citation type="submission" date="2013-02" db="EMBL/GenBank/DDBJ databases">
        <title>The Genome Sequence of Acinetobacter sp. NIPH 899.</title>
        <authorList>
            <consortium name="The Broad Institute Genome Sequencing Platform"/>
            <consortium name="The Broad Institute Genome Sequencing Center for Infectious Disease"/>
            <person name="Cerqueira G."/>
            <person name="Feldgarden M."/>
            <person name="Courvalin P."/>
            <person name="Perichon B."/>
            <person name="Grillot-Courvalin C."/>
            <person name="Clermont D."/>
            <person name="Rocha E."/>
            <person name="Yoon E.-J."/>
            <person name="Nemec A."/>
            <person name="Walker B."/>
            <person name="Young S.K."/>
            <person name="Zeng Q."/>
            <person name="Gargeya S."/>
            <person name="Fitzgerald M."/>
            <person name="Haas B."/>
            <person name="Abouelleil A."/>
            <person name="Alvarado L."/>
            <person name="Arachchi H.M."/>
            <person name="Berlin A.M."/>
            <person name="Chapman S.B."/>
            <person name="Dewar J."/>
            <person name="Goldberg J."/>
            <person name="Griggs A."/>
            <person name="Gujja S."/>
            <person name="Hansen M."/>
            <person name="Howarth C."/>
            <person name="Imamovic A."/>
            <person name="Larimer J."/>
            <person name="McCowan C."/>
            <person name="Murphy C."/>
            <person name="Neiman D."/>
            <person name="Pearson M."/>
            <person name="Priest M."/>
            <person name="Roberts A."/>
            <person name="Saif S."/>
            <person name="Shea T."/>
            <person name="Sisk P."/>
            <person name="Sykes S."/>
            <person name="Wortman J."/>
            <person name="Nusbaum C."/>
            <person name="Birren B."/>
        </authorList>
    </citation>
    <scope>NUCLEOTIDE SEQUENCE [LARGE SCALE GENOMIC DNA]</scope>
    <source>
        <strain evidence="1 2">NIPH 899</strain>
    </source>
</reference>
<protein>
    <submittedName>
        <fullName evidence="1">Uncharacterized protein</fullName>
    </submittedName>
</protein>
<keyword evidence="2" id="KW-1185">Reference proteome</keyword>
<comment type="caution">
    <text evidence="1">The sequence shown here is derived from an EMBL/GenBank/DDBJ whole genome shotgun (WGS) entry which is preliminary data.</text>
</comment>
<evidence type="ECO:0000313" key="1">
    <source>
        <dbReference type="EMBL" id="ENV00355.1"/>
    </source>
</evidence>
<dbReference type="AlphaFoldDB" id="N8WZL5"/>